<proteinExistence type="predicted"/>
<dbReference type="InterPro" id="IPR010620">
    <property type="entry name" value="SBBP_repeat"/>
</dbReference>
<protein>
    <submittedName>
        <fullName evidence="1">SBBP repeat-containing protein</fullName>
    </submittedName>
</protein>
<dbReference type="Pfam" id="PF06739">
    <property type="entry name" value="SBBP"/>
    <property type="match status" value="1"/>
</dbReference>
<dbReference type="NCBIfam" id="TIGR02608">
    <property type="entry name" value="delta_60_rpt"/>
    <property type="match status" value="5"/>
</dbReference>
<dbReference type="PANTHER" id="PTHR35580">
    <property type="entry name" value="CELL SURFACE GLYCOPROTEIN (S-LAYER PROTEIN)-LIKE PROTEIN"/>
    <property type="match status" value="1"/>
</dbReference>
<dbReference type="InterPro" id="IPR013431">
    <property type="entry name" value="Delta_60_rpt"/>
</dbReference>
<dbReference type="SUPFAM" id="SSF51120">
    <property type="entry name" value="beta-Roll"/>
    <property type="match status" value="1"/>
</dbReference>
<dbReference type="Pfam" id="PF00353">
    <property type="entry name" value="HemolysinCabind"/>
    <property type="match status" value="2"/>
</dbReference>
<name>A0ABU9EMQ0_LIMFS</name>
<evidence type="ECO:0000313" key="1">
    <source>
        <dbReference type="EMBL" id="MEK9512981.1"/>
    </source>
</evidence>
<keyword evidence="2" id="KW-1185">Reference proteome</keyword>
<dbReference type="InterPro" id="IPR011049">
    <property type="entry name" value="Serralysin-like_metalloprot_C"/>
</dbReference>
<dbReference type="Gene3D" id="2.150.10.10">
    <property type="entry name" value="Serralysin-like metalloprotease, C-terminal"/>
    <property type="match status" value="2"/>
</dbReference>
<dbReference type="Gene3D" id="2.80.10.50">
    <property type="match status" value="3"/>
</dbReference>
<gene>
    <name evidence="1" type="ORF">AAEJ74_15230</name>
</gene>
<dbReference type="Pfam" id="PF17164">
    <property type="entry name" value="DUF5122"/>
    <property type="match status" value="3"/>
</dbReference>
<organism evidence="1 2">
    <name type="scientific">Limnospira fusiformis PMC 851.14</name>
    <dbReference type="NCBI Taxonomy" id="2219512"/>
    <lineage>
        <taxon>Bacteria</taxon>
        <taxon>Bacillati</taxon>
        <taxon>Cyanobacteriota</taxon>
        <taxon>Cyanophyceae</taxon>
        <taxon>Oscillatoriophycideae</taxon>
        <taxon>Oscillatoriales</taxon>
        <taxon>Sirenicapillariaceae</taxon>
        <taxon>Limnospira</taxon>
    </lineage>
</organism>
<dbReference type="InterPro" id="IPR052918">
    <property type="entry name" value="Motility_Chemotaxis_Reg"/>
</dbReference>
<evidence type="ECO:0000313" key="2">
    <source>
        <dbReference type="Proteomes" id="UP001387447"/>
    </source>
</evidence>
<sequence length="679" mass="71443">MNNTSEIFHIFESSDSQNFMPSQGFSGVEGEPVAVQMSAPPEFAWTRLLGTSEDDVATALTTAGDGSIYVAGYTNGDLGGQTNSGGRDAFITKYQPDGTQDWTRLLGTSALDGANALTTGSDGSIYVAGYTYGDLNRQTNSGLSDAFISRFQPDGTQDWTRLLGTSGWDQASALTTGSDGSIYVAGYTYGDLDGQTNSGVADAFISRFQPDGTQDWTRLLGTSNFDQASALTTGSDGSIYVAGTTEGDLDEQTLTGFSDAFVSRFQPDGTQDWTRLLGSDVENAYALTTGSDGSIYVAGSTTGNLDGQTNSSSFYAYAEFDAFISRFQPDGTQDWTRLLGSGKYDRANALTTGSDGSIYVAGWTGGNLDGQINSGMTDAFISRFQPDGTQDWTRLLGTRDIDVASALTTGSDGSIYVAGETRGDLDGQTNSGMTDAFISRLIVDGADTPERPEIHQVINWDSFPPQITGFLPTENQGSITQPLPNQWLGTDHHDVIIGTASDETLLGFQGDDWLQVSQGNNTLFGGQGNDILVAGQGDDILLGNKDGDILFGGDGNDSLYGGQGNDTLVAGNENQILFGDQGNDILFGGAQGVDTLVGGEGNDTLVMLPGEGYSIVTDFQVNQDMVVLLGSPDDYEIGSLPSGFHSGTAIYVAGSDQLVGVLEGVTNVSLEDGNIFGWG</sequence>
<dbReference type="RefSeq" id="WP_368663084.1">
    <property type="nucleotide sequence ID" value="NZ_JBBWYZ010000012.1"/>
</dbReference>
<comment type="caution">
    <text evidence="1">The sequence shown here is derived from an EMBL/GenBank/DDBJ whole genome shotgun (WGS) entry which is preliminary data.</text>
</comment>
<dbReference type="InterPro" id="IPR001343">
    <property type="entry name" value="Hemolysn_Ca-bd"/>
</dbReference>
<accession>A0ABU9EMQ0</accession>
<dbReference type="EMBL" id="JBBWYZ010000012">
    <property type="protein sequence ID" value="MEK9512981.1"/>
    <property type="molecule type" value="Genomic_DNA"/>
</dbReference>
<reference evidence="1 2" key="1">
    <citation type="journal article" date="2024" name="Front. Microbiol.">
        <title>Transcriptomic insights into the dominance of two phototrophs throughout the water column of a tropical hypersaline-alkaline crater lake (Dziani Dzaha, Mayotte).</title>
        <authorList>
            <person name="Duperron S."/>
            <person name="Halary S."/>
            <person name="Bouly J.-P."/>
            <person name="Roussel T."/>
            <person name="Hugoni M."/>
            <person name="Bruto M."/>
            <person name="Oger P."/>
            <person name="Duval C."/>
            <person name="Woo A."/>
            <person name="Jezequiel D."/>
            <person name="Ader M."/>
            <person name="Leboulanger C."/>
            <person name="Agogue H."/>
            <person name="Grossi V."/>
            <person name="Trousselier M."/>
            <person name="Bernard C."/>
        </authorList>
    </citation>
    <scope>NUCLEOTIDE SEQUENCE [LARGE SCALE GENOMIC DNA]</scope>
    <source>
        <strain evidence="1 2">PMC 851.14</strain>
    </source>
</reference>
<dbReference type="PRINTS" id="PR00313">
    <property type="entry name" value="CABNDNGRPT"/>
</dbReference>
<dbReference type="PANTHER" id="PTHR35580:SF1">
    <property type="entry name" value="PHYTASE-LIKE DOMAIN-CONTAINING PROTEIN"/>
    <property type="match status" value="1"/>
</dbReference>
<dbReference type="Proteomes" id="UP001387447">
    <property type="component" value="Unassembled WGS sequence"/>
</dbReference>
<dbReference type="PROSITE" id="PS00330">
    <property type="entry name" value="HEMOLYSIN_CALCIUM"/>
    <property type="match status" value="1"/>
</dbReference>
<dbReference type="InterPro" id="IPR018511">
    <property type="entry name" value="Hemolysin-typ_Ca-bd_CS"/>
</dbReference>
<dbReference type="SUPFAM" id="SSF101898">
    <property type="entry name" value="NHL repeat"/>
    <property type="match status" value="1"/>
</dbReference>